<proteinExistence type="inferred from homology"/>
<dbReference type="EMBL" id="JQNX01000004">
    <property type="protein sequence ID" value="KIE58601.1"/>
    <property type="molecule type" value="Genomic_DNA"/>
</dbReference>
<keyword evidence="4 14" id="KW-0285">Flavoprotein</keyword>
<dbReference type="Pfam" id="PF02852">
    <property type="entry name" value="Pyr_redox_dim"/>
    <property type="match status" value="1"/>
</dbReference>
<feature type="binding site" evidence="12">
    <location>
        <position position="312"/>
    </location>
    <ligand>
        <name>FAD</name>
        <dbReference type="ChEBI" id="CHEBI:57692"/>
    </ligand>
</feature>
<keyword evidence="5 12" id="KW-0274">FAD</keyword>
<feature type="domain" description="FAD/NAD(P)-binding" evidence="16">
    <location>
        <begin position="4"/>
        <end position="327"/>
    </location>
</feature>
<dbReference type="PRINTS" id="PR00411">
    <property type="entry name" value="PNDRDTASEI"/>
</dbReference>
<dbReference type="Proteomes" id="UP000031594">
    <property type="component" value="Unassembled WGS sequence"/>
</dbReference>
<dbReference type="EC" id="1.8.1.4" evidence="2 14"/>
<dbReference type="FunFam" id="3.30.390.30:FF:000001">
    <property type="entry name" value="Dihydrolipoyl dehydrogenase"/>
    <property type="match status" value="1"/>
</dbReference>
<evidence type="ECO:0000256" key="6">
    <source>
        <dbReference type="ARBA" id="ARBA00023002"/>
    </source>
</evidence>
<dbReference type="InterPro" id="IPR023753">
    <property type="entry name" value="FAD/NAD-binding_dom"/>
</dbReference>
<dbReference type="OrthoDB" id="9800167at2"/>
<feature type="binding site" evidence="12">
    <location>
        <begin position="144"/>
        <end position="146"/>
    </location>
    <ligand>
        <name>FAD</name>
        <dbReference type="ChEBI" id="CHEBI:57692"/>
    </ligand>
</feature>
<feature type="disulfide bond" description="Redox-active" evidence="13">
    <location>
        <begin position="42"/>
        <end position="47"/>
    </location>
</feature>
<keyword evidence="9 14" id="KW-0676">Redox-active center</keyword>
<comment type="cofactor">
    <cofactor evidence="12 14">
        <name>FAD</name>
        <dbReference type="ChEBI" id="CHEBI:57692"/>
    </cofactor>
    <text evidence="12 14">Binds 1 FAD per subunit.</text>
</comment>
<keyword evidence="7 12" id="KW-0520">NAD</keyword>
<keyword evidence="6 14" id="KW-0560">Oxidoreductase</keyword>
<dbReference type="GO" id="GO:0050660">
    <property type="term" value="F:flavin adenine dinucleotide binding"/>
    <property type="evidence" value="ECO:0007669"/>
    <property type="project" value="InterPro"/>
</dbReference>
<dbReference type="GO" id="GO:0005737">
    <property type="term" value="C:cytoplasm"/>
    <property type="evidence" value="ECO:0007669"/>
    <property type="project" value="UniProtKB-ARBA"/>
</dbReference>
<protein>
    <recommendedName>
        <fullName evidence="3 14">Dihydrolipoyl dehydrogenase</fullName>
        <ecNumber evidence="2 14">1.8.1.4</ecNumber>
    </recommendedName>
</protein>
<evidence type="ECO:0000313" key="19">
    <source>
        <dbReference type="Proteomes" id="UP000031594"/>
    </source>
</evidence>
<dbReference type="PIRSF" id="PIRSF000350">
    <property type="entry name" value="Mercury_reductase_MerA"/>
    <property type="match status" value="1"/>
</dbReference>
<dbReference type="InterPro" id="IPR016156">
    <property type="entry name" value="FAD/NAD-linked_Rdtase_dimer_sf"/>
</dbReference>
<dbReference type="NCBIfam" id="TIGR01350">
    <property type="entry name" value="lipoamide_DH"/>
    <property type="match status" value="1"/>
</dbReference>
<organism evidence="18 20">
    <name type="scientific">Methylacidiphilum kamchatkense Kam1</name>
    <dbReference type="NCBI Taxonomy" id="1202785"/>
    <lineage>
        <taxon>Bacteria</taxon>
        <taxon>Pseudomonadati</taxon>
        <taxon>Verrucomicrobiota</taxon>
        <taxon>Methylacidiphilae</taxon>
        <taxon>Methylacidiphilales</taxon>
        <taxon>Methylacidiphilaceae</taxon>
        <taxon>Methylacidiphilum (ex Ratnadevi et al. 2023)</taxon>
    </lineage>
</organism>
<feature type="binding site" evidence="12">
    <location>
        <position position="271"/>
    </location>
    <ligand>
        <name>NAD(+)</name>
        <dbReference type="ChEBI" id="CHEBI:57540"/>
    </ligand>
</feature>
<evidence type="ECO:0000256" key="12">
    <source>
        <dbReference type="PIRSR" id="PIRSR000350-3"/>
    </source>
</evidence>
<dbReference type="InterPro" id="IPR050151">
    <property type="entry name" value="Class-I_Pyr_Nuc-Dis_Oxidored"/>
</dbReference>
<dbReference type="FunFam" id="3.50.50.60:FF:000001">
    <property type="entry name" value="Dihydrolipoyl dehydrogenase, mitochondrial"/>
    <property type="match status" value="1"/>
</dbReference>
<evidence type="ECO:0000256" key="9">
    <source>
        <dbReference type="ARBA" id="ARBA00023284"/>
    </source>
</evidence>
<dbReference type="RefSeq" id="WP_039721552.1">
    <property type="nucleotide sequence ID" value="NZ_CP037899.1"/>
</dbReference>
<dbReference type="InterPro" id="IPR001100">
    <property type="entry name" value="Pyr_nuc-diS_OxRdtase"/>
</dbReference>
<dbReference type="InterPro" id="IPR006258">
    <property type="entry name" value="Lipoamide_DH"/>
</dbReference>
<feature type="binding site" evidence="12">
    <location>
        <position position="204"/>
    </location>
    <ligand>
        <name>NAD(+)</name>
        <dbReference type="ChEBI" id="CHEBI:57540"/>
    </ligand>
</feature>
<evidence type="ECO:0000259" key="15">
    <source>
        <dbReference type="Pfam" id="PF02852"/>
    </source>
</evidence>
<comment type="catalytic activity">
    <reaction evidence="10 14">
        <text>N(6)-[(R)-dihydrolipoyl]-L-lysyl-[protein] + NAD(+) = N(6)-[(R)-lipoyl]-L-lysyl-[protein] + NADH + H(+)</text>
        <dbReference type="Rhea" id="RHEA:15045"/>
        <dbReference type="Rhea" id="RHEA-COMP:10474"/>
        <dbReference type="Rhea" id="RHEA-COMP:10475"/>
        <dbReference type="ChEBI" id="CHEBI:15378"/>
        <dbReference type="ChEBI" id="CHEBI:57540"/>
        <dbReference type="ChEBI" id="CHEBI:57945"/>
        <dbReference type="ChEBI" id="CHEBI:83099"/>
        <dbReference type="ChEBI" id="CHEBI:83100"/>
        <dbReference type="EC" id="1.8.1.4"/>
    </reaction>
</comment>
<name>A0A0C1RUD2_9BACT</name>
<evidence type="ECO:0000256" key="13">
    <source>
        <dbReference type="PIRSR" id="PIRSR000350-4"/>
    </source>
</evidence>
<dbReference type="STRING" id="1202785.A946_06975"/>
<dbReference type="SUPFAM" id="SSF51905">
    <property type="entry name" value="FAD/NAD(P)-binding domain"/>
    <property type="match status" value="1"/>
</dbReference>
<dbReference type="EMBL" id="CP037899">
    <property type="protein sequence ID" value="QDQ41329.1"/>
    <property type="molecule type" value="Genomic_DNA"/>
</dbReference>
<feature type="binding site" evidence="12">
    <location>
        <position position="51"/>
    </location>
    <ligand>
        <name>FAD</name>
        <dbReference type="ChEBI" id="CHEBI:57692"/>
    </ligand>
</feature>
<evidence type="ECO:0000313" key="17">
    <source>
        <dbReference type="EMBL" id="KIE58601.1"/>
    </source>
</evidence>
<dbReference type="PANTHER" id="PTHR22912">
    <property type="entry name" value="DISULFIDE OXIDOREDUCTASE"/>
    <property type="match status" value="1"/>
</dbReference>
<dbReference type="Gene3D" id="3.30.390.30">
    <property type="match status" value="1"/>
</dbReference>
<evidence type="ECO:0000256" key="4">
    <source>
        <dbReference type="ARBA" id="ARBA00022630"/>
    </source>
</evidence>
<evidence type="ECO:0000313" key="20">
    <source>
        <dbReference type="Proteomes" id="UP000315925"/>
    </source>
</evidence>
<evidence type="ECO:0000256" key="1">
    <source>
        <dbReference type="ARBA" id="ARBA00007532"/>
    </source>
</evidence>
<dbReference type="PANTHER" id="PTHR22912:SF151">
    <property type="entry name" value="DIHYDROLIPOYL DEHYDROGENASE, MITOCHONDRIAL"/>
    <property type="match status" value="1"/>
</dbReference>
<keyword evidence="12" id="KW-0547">Nucleotide-binding</keyword>
<sequence length="466" mass="50348">MDTFDVGVIGSGPGGYVAAIRAAQLGLKVAIIEKDKTLGGTCLNVGCIPSKALLSLSEYYHFAKTKFAENGLLVDNLRFDLDKLMKKKDQVVYKLVKGVDFLMKKNGIEVFHGKGSLVDPQTIFIAEENEGERRIKAKNIILATGSAPASLSFLPPFNDQIVDSTSALQFSSVPRSMAVIGAGAVGLELGSVWSRLGSKVYVIELLPRICPLMDHSVSSTLETFLRNQGIEFFLNTKIISATSNTNEVLLELVSGSKTYSLSVEKVLVAVGRIPYTHGLNLQQIGISTTKKGSVEVNAWWQTNFAHIYAIGDLVEGPMLAHRAQLEGIAVAEIIAGLRFPQLNYALIPSIIYTSPEAGGIGFTEEELQAAKRDYKKGLSKFSINGRALAGDVGEGFVKILVDTKNDKILGIHGVGPVISELISMSTPLFLRKVSGVDFLDLPLAHPTLSEVLREAALDAYKRSIHS</sequence>
<dbReference type="GO" id="GO:0004148">
    <property type="term" value="F:dihydrolipoyl dehydrogenase (NADH) activity"/>
    <property type="evidence" value="ECO:0007669"/>
    <property type="project" value="UniProtKB-EC"/>
</dbReference>
<dbReference type="Pfam" id="PF07992">
    <property type="entry name" value="Pyr_redox_2"/>
    <property type="match status" value="1"/>
</dbReference>
<dbReference type="InterPro" id="IPR036188">
    <property type="entry name" value="FAD/NAD-bd_sf"/>
</dbReference>
<dbReference type="KEGG" id="mkc:kam1_70"/>
<dbReference type="Proteomes" id="UP000315925">
    <property type="component" value="Chromosome"/>
</dbReference>
<reference evidence="20" key="3">
    <citation type="submission" date="2019-03" db="EMBL/GenBank/DDBJ databases">
        <title>Complete genome of Methylacidiphilum kamchatkense Kam1.</title>
        <authorList>
            <person name="Kruse T."/>
            <person name="Murarilal Ratnadevi C."/>
            <person name="Erikstad H.-A."/>
            <person name="Birkeland N.-K."/>
        </authorList>
    </citation>
    <scope>NUCLEOTIDE SEQUENCE [LARGE SCALE GENOMIC DNA]</scope>
    <source>
        <strain evidence="20">kam1</strain>
    </source>
</reference>
<keyword evidence="17" id="KW-0670">Pyruvate</keyword>
<feature type="domain" description="Pyridine nucleotide-disulphide oxidoreductase dimerisation" evidence="15">
    <location>
        <begin position="347"/>
        <end position="456"/>
    </location>
</feature>
<dbReference type="GO" id="GO:0006103">
    <property type="term" value="P:2-oxoglutarate metabolic process"/>
    <property type="evidence" value="ECO:0007669"/>
    <property type="project" value="TreeGrafter"/>
</dbReference>
<evidence type="ECO:0000256" key="14">
    <source>
        <dbReference type="RuleBase" id="RU003692"/>
    </source>
</evidence>
<evidence type="ECO:0000256" key="10">
    <source>
        <dbReference type="ARBA" id="ARBA00049187"/>
    </source>
</evidence>
<dbReference type="InterPro" id="IPR004099">
    <property type="entry name" value="Pyr_nucl-diS_OxRdtase_dimer"/>
</dbReference>
<keyword evidence="8" id="KW-1015">Disulfide bond</keyword>
<evidence type="ECO:0000256" key="3">
    <source>
        <dbReference type="ARBA" id="ARBA00016961"/>
    </source>
</evidence>
<dbReference type="Gene3D" id="3.50.50.60">
    <property type="entry name" value="FAD/NAD(P)-binding domain"/>
    <property type="match status" value="2"/>
</dbReference>
<gene>
    <name evidence="17" type="ORF">A946_06975</name>
    <name evidence="18" type="ORF">kam1_70</name>
</gene>
<dbReference type="PRINTS" id="PR00368">
    <property type="entry name" value="FADPNR"/>
</dbReference>
<comment type="miscellaneous">
    <text evidence="14">The active site is a redox-active disulfide bond.</text>
</comment>
<dbReference type="PROSITE" id="PS00076">
    <property type="entry name" value="PYRIDINE_REDOX_1"/>
    <property type="match status" value="1"/>
</dbReference>
<keyword evidence="19" id="KW-1185">Reference proteome</keyword>
<evidence type="ECO:0000256" key="5">
    <source>
        <dbReference type="ARBA" id="ARBA00022827"/>
    </source>
</evidence>
<feature type="binding site" evidence="12">
    <location>
        <begin position="181"/>
        <end position="188"/>
    </location>
    <ligand>
        <name>NAD(+)</name>
        <dbReference type="ChEBI" id="CHEBI:57540"/>
    </ligand>
</feature>
<reference evidence="18" key="2">
    <citation type="journal article" date="2019" name="BMC Genomics">
        <title>Complete genome sequence analysis of the thermoacidophilic verrucomicrobial methanotroph 'Candidatus Methylacidiphilum kamchatkense' strain Kam1 and comparison with its closest relatives.</title>
        <authorList>
            <person name="Kruse T."/>
            <person name="Ratnadevi C.M."/>
            <person name="Erikstad H.A."/>
            <person name="Birkeland N.K."/>
        </authorList>
    </citation>
    <scope>NUCLEOTIDE SEQUENCE</scope>
    <source>
        <strain evidence="18">Kam1</strain>
    </source>
</reference>
<feature type="binding site" evidence="12">
    <location>
        <position position="115"/>
    </location>
    <ligand>
        <name>FAD</name>
        <dbReference type="ChEBI" id="CHEBI:57692"/>
    </ligand>
</feature>
<reference evidence="17 19" key="1">
    <citation type="submission" date="2014-08" db="EMBL/GenBank/DDBJ databases">
        <title>Methylacidiphilum kamchatkense strain Kam1 draft genome sequence.</title>
        <authorList>
            <person name="Birkeland N.-K."/>
            <person name="Erikstad H.A."/>
        </authorList>
    </citation>
    <scope>NUCLEOTIDE SEQUENCE [LARGE SCALE GENOMIC DNA]</scope>
    <source>
        <strain evidence="17 19">Kam1</strain>
    </source>
</reference>
<accession>A0A0C1RUD2</accession>
<comment type="similarity">
    <text evidence="1 14">Belongs to the class-I pyridine nucleotide-disulfide oxidoreductase family.</text>
</comment>
<evidence type="ECO:0000256" key="7">
    <source>
        <dbReference type="ARBA" id="ARBA00023027"/>
    </source>
</evidence>
<dbReference type="SUPFAM" id="SSF55424">
    <property type="entry name" value="FAD/NAD-linked reductases, dimerisation (C-terminal) domain"/>
    <property type="match status" value="1"/>
</dbReference>
<evidence type="ECO:0000313" key="18">
    <source>
        <dbReference type="EMBL" id="QDQ41329.1"/>
    </source>
</evidence>
<dbReference type="AlphaFoldDB" id="A0A0C1RUD2"/>
<feature type="active site" description="Proton acceptor" evidence="11">
    <location>
        <position position="445"/>
    </location>
</feature>
<evidence type="ECO:0000259" key="16">
    <source>
        <dbReference type="Pfam" id="PF07992"/>
    </source>
</evidence>
<dbReference type="InterPro" id="IPR012999">
    <property type="entry name" value="Pyr_OxRdtase_I_AS"/>
</dbReference>
<evidence type="ECO:0000256" key="2">
    <source>
        <dbReference type="ARBA" id="ARBA00012608"/>
    </source>
</evidence>
<feature type="binding site" evidence="12">
    <location>
        <begin position="318"/>
        <end position="321"/>
    </location>
    <ligand>
        <name>FAD</name>
        <dbReference type="ChEBI" id="CHEBI:57692"/>
    </ligand>
</feature>
<evidence type="ECO:0000256" key="11">
    <source>
        <dbReference type="PIRSR" id="PIRSR000350-2"/>
    </source>
</evidence>
<evidence type="ECO:0000256" key="8">
    <source>
        <dbReference type="ARBA" id="ARBA00023157"/>
    </source>
</evidence>